<dbReference type="SUPFAM" id="SSF55658">
    <property type="entry name" value="L9 N-domain-like"/>
    <property type="match status" value="1"/>
</dbReference>
<sequence length="289" mass="32239">MFVRRWFAVLSQRMPFYAVAKGRAVGIYNTWSACESQVTGFTGARYKKFATQTEATEFIREFGGGGSPASVRQFTSSTQKRSLSTCEDSGATDQPLDKKQRKAILRESQPKPVLKMARYGKHSFQQDEQGYVHVYTDGSCEGNGKPNAAAGLGVYFDEDHALNTAKPVSGRATNNCGEIQAASTAIRLAREQGIERLAINTDSKFLIDATTQWMPGWKRRDWTLASGGPVKNKTDFMELDREMNTGNMSIKWNHVDAHSGIVGNERADQLARQGSEMYRSERRNTGNRR</sequence>
<organism evidence="11">
    <name type="scientific">Anopheles marajoara</name>
    <dbReference type="NCBI Taxonomy" id="58244"/>
    <lineage>
        <taxon>Eukaryota</taxon>
        <taxon>Metazoa</taxon>
        <taxon>Ecdysozoa</taxon>
        <taxon>Arthropoda</taxon>
        <taxon>Hexapoda</taxon>
        <taxon>Insecta</taxon>
        <taxon>Pterygota</taxon>
        <taxon>Neoptera</taxon>
        <taxon>Endopterygota</taxon>
        <taxon>Diptera</taxon>
        <taxon>Nematocera</taxon>
        <taxon>Culicoidea</taxon>
        <taxon>Culicidae</taxon>
        <taxon>Anophelinae</taxon>
        <taxon>Anopheles</taxon>
    </lineage>
</organism>
<evidence type="ECO:0000256" key="1">
    <source>
        <dbReference type="ARBA" id="ARBA00001946"/>
    </source>
</evidence>
<comment type="cofactor">
    <cofactor evidence="1 8">
        <name>Mg(2+)</name>
        <dbReference type="ChEBI" id="CHEBI:18420"/>
    </cofactor>
</comment>
<dbReference type="Gene3D" id="3.40.970.10">
    <property type="entry name" value="Ribonuclease H1, N-terminal domain"/>
    <property type="match status" value="1"/>
</dbReference>
<dbReference type="PROSITE" id="PS51257">
    <property type="entry name" value="PROKAR_LIPOPROTEIN"/>
    <property type="match status" value="1"/>
</dbReference>
<evidence type="ECO:0000256" key="2">
    <source>
        <dbReference type="ARBA" id="ARBA00005300"/>
    </source>
</evidence>
<evidence type="ECO:0000256" key="3">
    <source>
        <dbReference type="ARBA" id="ARBA00022722"/>
    </source>
</evidence>
<proteinExistence type="inferred from homology"/>
<dbReference type="InterPro" id="IPR002156">
    <property type="entry name" value="RNaseH_domain"/>
</dbReference>
<dbReference type="EMBL" id="GGFJ01008022">
    <property type="protein sequence ID" value="MBW57163.1"/>
    <property type="molecule type" value="Transcribed_RNA"/>
</dbReference>
<name>A0A2M4BVW3_9DIPT</name>
<feature type="region of interest" description="Disordered" evidence="9">
    <location>
        <begin position="269"/>
        <end position="289"/>
    </location>
</feature>
<keyword evidence="6 8" id="KW-0378">Hydrolase</keyword>
<comment type="similarity">
    <text evidence="2 8">Belongs to the RNase H family.</text>
</comment>
<evidence type="ECO:0000256" key="8">
    <source>
        <dbReference type="PIRNR" id="PIRNR036852"/>
    </source>
</evidence>
<evidence type="ECO:0000256" key="7">
    <source>
        <dbReference type="ARBA" id="ARBA00022842"/>
    </source>
</evidence>
<evidence type="ECO:0000259" key="10">
    <source>
        <dbReference type="PROSITE" id="PS50879"/>
    </source>
</evidence>
<keyword evidence="7 8" id="KW-0460">Magnesium</keyword>
<dbReference type="AlphaFoldDB" id="A0A2M4BVW3"/>
<feature type="compositionally biased region" description="Polar residues" evidence="9">
    <location>
        <begin position="77"/>
        <end position="87"/>
    </location>
</feature>
<evidence type="ECO:0000256" key="6">
    <source>
        <dbReference type="ARBA" id="ARBA00022801"/>
    </source>
</evidence>
<evidence type="ECO:0000256" key="5">
    <source>
        <dbReference type="ARBA" id="ARBA00022759"/>
    </source>
</evidence>
<dbReference type="InterPro" id="IPR036397">
    <property type="entry name" value="RNaseH_sf"/>
</dbReference>
<dbReference type="PANTHER" id="PTHR10642:SF31">
    <property type="entry name" value="RIBONUCLEASE H1"/>
    <property type="match status" value="1"/>
</dbReference>
<keyword evidence="3 8" id="KW-0540">Nuclease</keyword>
<dbReference type="FunFam" id="3.30.420.10:FF:000097">
    <property type="entry name" value="Ribonuclease H1"/>
    <property type="match status" value="1"/>
</dbReference>
<dbReference type="EC" id="3.1.26.4" evidence="8"/>
<keyword evidence="4 8" id="KW-0479">Metal-binding</keyword>
<dbReference type="SUPFAM" id="SSF53098">
    <property type="entry name" value="Ribonuclease H-like"/>
    <property type="match status" value="1"/>
</dbReference>
<dbReference type="InterPro" id="IPR011320">
    <property type="entry name" value="RNase_H1_N"/>
</dbReference>
<dbReference type="CDD" id="cd09280">
    <property type="entry name" value="RNase_HI_eukaryote_like"/>
    <property type="match status" value="1"/>
</dbReference>
<reference evidence="11" key="1">
    <citation type="submission" date="2018-01" db="EMBL/GenBank/DDBJ databases">
        <title>An insight into the sialome of Amazonian anophelines.</title>
        <authorList>
            <person name="Ribeiro J.M."/>
            <person name="Scarpassa V."/>
            <person name="Calvo E."/>
        </authorList>
    </citation>
    <scope>NUCLEOTIDE SEQUENCE</scope>
    <source>
        <tissue evidence="11">Salivary glands</tissue>
    </source>
</reference>
<dbReference type="PROSITE" id="PS50879">
    <property type="entry name" value="RNASE_H_1"/>
    <property type="match status" value="1"/>
</dbReference>
<dbReference type="InterPro" id="IPR009027">
    <property type="entry name" value="Ribosomal_bL9/RNase_H1_N"/>
</dbReference>
<accession>A0A2M4BVW3</accession>
<comment type="function">
    <text evidence="8">Endonuclease that specifically degrades the RNA of RNA-DNA hybrids.</text>
</comment>
<dbReference type="InterPro" id="IPR017067">
    <property type="entry name" value="RNase_H1_euk"/>
</dbReference>
<feature type="region of interest" description="Disordered" evidence="9">
    <location>
        <begin position="77"/>
        <end position="99"/>
    </location>
</feature>
<comment type="catalytic activity">
    <reaction evidence="8">
        <text>Endonucleolytic cleavage to 5'-phosphomonoester.</text>
        <dbReference type="EC" id="3.1.26.4"/>
    </reaction>
</comment>
<dbReference type="Gene3D" id="3.30.420.10">
    <property type="entry name" value="Ribonuclease H-like superfamily/Ribonuclease H"/>
    <property type="match status" value="1"/>
</dbReference>
<dbReference type="InterPro" id="IPR037056">
    <property type="entry name" value="RNase_H1_N_sf"/>
</dbReference>
<dbReference type="PANTHER" id="PTHR10642">
    <property type="entry name" value="RIBONUCLEASE H1"/>
    <property type="match status" value="1"/>
</dbReference>
<dbReference type="Pfam" id="PF00075">
    <property type="entry name" value="RNase_H"/>
    <property type="match status" value="1"/>
</dbReference>
<dbReference type="GO" id="GO:0043137">
    <property type="term" value="P:DNA replication, removal of RNA primer"/>
    <property type="evidence" value="ECO:0007669"/>
    <property type="project" value="TreeGrafter"/>
</dbReference>
<evidence type="ECO:0000256" key="9">
    <source>
        <dbReference type="SAM" id="MobiDB-lite"/>
    </source>
</evidence>
<dbReference type="GO" id="GO:0000287">
    <property type="term" value="F:magnesium ion binding"/>
    <property type="evidence" value="ECO:0007669"/>
    <property type="project" value="UniProtKB-UniRule"/>
</dbReference>
<dbReference type="GO" id="GO:0003676">
    <property type="term" value="F:nucleic acid binding"/>
    <property type="evidence" value="ECO:0007669"/>
    <property type="project" value="UniProtKB-UniRule"/>
</dbReference>
<evidence type="ECO:0000313" key="11">
    <source>
        <dbReference type="EMBL" id="MBW57163.1"/>
    </source>
</evidence>
<feature type="compositionally biased region" description="Basic and acidic residues" evidence="9">
    <location>
        <begin position="278"/>
        <end position="289"/>
    </location>
</feature>
<feature type="domain" description="RNase H type-1" evidence="10">
    <location>
        <begin position="128"/>
        <end position="276"/>
    </location>
</feature>
<dbReference type="InterPro" id="IPR050092">
    <property type="entry name" value="RNase_H"/>
</dbReference>
<dbReference type="FunFam" id="3.40.970.10:FF:000001">
    <property type="entry name" value="Ribonuclease H1"/>
    <property type="match status" value="1"/>
</dbReference>
<protein>
    <recommendedName>
        <fullName evidence="8">Ribonuclease H1</fullName>
        <shortName evidence="8">RNase H1</shortName>
        <ecNumber evidence="8">3.1.26.4</ecNumber>
    </recommendedName>
</protein>
<dbReference type="PIRSF" id="PIRSF036852">
    <property type="entry name" value="Ribonuclease_H1_euk"/>
    <property type="match status" value="1"/>
</dbReference>
<keyword evidence="5 8" id="KW-0255">Endonuclease</keyword>
<dbReference type="GO" id="GO:0004523">
    <property type="term" value="F:RNA-DNA hybrid ribonuclease activity"/>
    <property type="evidence" value="ECO:0007669"/>
    <property type="project" value="UniProtKB-UniRule"/>
</dbReference>
<evidence type="ECO:0000256" key="4">
    <source>
        <dbReference type="ARBA" id="ARBA00022723"/>
    </source>
</evidence>
<dbReference type="InterPro" id="IPR012337">
    <property type="entry name" value="RNaseH-like_sf"/>
</dbReference>
<dbReference type="Pfam" id="PF01693">
    <property type="entry name" value="Cauli_VI"/>
    <property type="match status" value="1"/>
</dbReference>